<protein>
    <submittedName>
        <fullName evidence="2">Uncharacterized protein</fullName>
    </submittedName>
</protein>
<keyword evidence="1" id="KW-0812">Transmembrane</keyword>
<keyword evidence="1" id="KW-1133">Transmembrane helix</keyword>
<dbReference type="AlphaFoldDB" id="A0A1C3JJK0"/>
<name>A0A1C3JJK0_9VIBR</name>
<keyword evidence="3" id="KW-1185">Reference proteome</keyword>
<evidence type="ECO:0000313" key="3">
    <source>
        <dbReference type="Proteomes" id="UP000092819"/>
    </source>
</evidence>
<feature type="transmembrane region" description="Helical" evidence="1">
    <location>
        <begin position="6"/>
        <end position="25"/>
    </location>
</feature>
<sequence length="47" mass="5394">MNSEVTIVLSSLLVISIALGGYLTFKYLRMRANDLNELNKHNKRDIE</sequence>
<accession>A0A1C3JJK0</accession>
<evidence type="ECO:0000313" key="2">
    <source>
        <dbReference type="EMBL" id="SBT15386.1"/>
    </source>
</evidence>
<keyword evidence="1" id="KW-0472">Membrane</keyword>
<reference evidence="3" key="1">
    <citation type="submission" date="2016-06" db="EMBL/GenBank/DDBJ databases">
        <authorList>
            <person name="Rodrigo-Torres L."/>
            <person name="Arahal D.R."/>
        </authorList>
    </citation>
    <scope>NUCLEOTIDE SEQUENCE [LARGE SCALE GENOMIC DNA]</scope>
    <source>
        <strain evidence="3">CECT 7224</strain>
    </source>
</reference>
<gene>
    <name evidence="2" type="ORF">VCE7224_04173</name>
</gene>
<dbReference type="EMBL" id="FLQZ01000120">
    <property type="protein sequence ID" value="SBT15386.1"/>
    <property type="molecule type" value="Genomic_DNA"/>
</dbReference>
<organism evidence="2 3">
    <name type="scientific">Vibrio celticus</name>
    <dbReference type="NCBI Taxonomy" id="446372"/>
    <lineage>
        <taxon>Bacteria</taxon>
        <taxon>Pseudomonadati</taxon>
        <taxon>Pseudomonadota</taxon>
        <taxon>Gammaproteobacteria</taxon>
        <taxon>Vibrionales</taxon>
        <taxon>Vibrionaceae</taxon>
        <taxon>Vibrio</taxon>
    </lineage>
</organism>
<dbReference type="Proteomes" id="UP000092819">
    <property type="component" value="Unassembled WGS sequence"/>
</dbReference>
<evidence type="ECO:0000256" key="1">
    <source>
        <dbReference type="SAM" id="Phobius"/>
    </source>
</evidence>
<proteinExistence type="predicted"/>